<evidence type="ECO:0000256" key="7">
    <source>
        <dbReference type="ARBA" id="ARBA00022679"/>
    </source>
</evidence>
<dbReference type="InterPro" id="IPR015421">
    <property type="entry name" value="PyrdxlP-dep_Trfase_major"/>
</dbReference>
<evidence type="ECO:0000256" key="4">
    <source>
        <dbReference type="ARBA" id="ARBA00013030"/>
    </source>
</evidence>
<dbReference type="UniPathway" id="UPA00135">
    <property type="reaction ID" value="UER00197"/>
</dbReference>
<keyword evidence="14" id="KW-1185">Reference proteome</keyword>
<dbReference type="GO" id="GO:0006564">
    <property type="term" value="P:L-serine biosynthetic process"/>
    <property type="evidence" value="ECO:0007669"/>
    <property type="project" value="UniProtKB-KW"/>
</dbReference>
<keyword evidence="6" id="KW-0028">Amino-acid biosynthesis</keyword>
<keyword evidence="8" id="KW-0663">Pyridoxal phosphate</keyword>
<dbReference type="Gene3D" id="3.40.640.10">
    <property type="entry name" value="Type I PLP-dependent aspartate aminotransferase-like (Major domain)"/>
    <property type="match status" value="1"/>
</dbReference>
<dbReference type="GO" id="GO:0030170">
    <property type="term" value="F:pyridoxal phosphate binding"/>
    <property type="evidence" value="ECO:0007669"/>
    <property type="project" value="TreeGrafter"/>
</dbReference>
<gene>
    <name evidence="13" type="ORF">CMV_014903</name>
</gene>
<evidence type="ECO:0000256" key="3">
    <source>
        <dbReference type="ARBA" id="ARBA00006904"/>
    </source>
</evidence>
<dbReference type="PANTHER" id="PTHR43247">
    <property type="entry name" value="PHOSPHOSERINE AMINOTRANSFERASE"/>
    <property type="match status" value="1"/>
</dbReference>
<keyword evidence="9" id="KW-0718">Serine biosynthesis</keyword>
<dbReference type="GO" id="GO:0009570">
    <property type="term" value="C:chloroplast stroma"/>
    <property type="evidence" value="ECO:0007669"/>
    <property type="project" value="TreeGrafter"/>
</dbReference>
<evidence type="ECO:0000256" key="8">
    <source>
        <dbReference type="ARBA" id="ARBA00022898"/>
    </source>
</evidence>
<dbReference type="InterPro" id="IPR022278">
    <property type="entry name" value="Pser_aminoTfrase"/>
</dbReference>
<protein>
    <recommendedName>
        <fullName evidence="4">phosphoserine transaminase</fullName>
        <ecNumber evidence="4">2.6.1.52</ecNumber>
    </recommendedName>
</protein>
<reference evidence="13" key="1">
    <citation type="submission" date="2020-03" db="EMBL/GenBank/DDBJ databases">
        <title>Castanea mollissima Vanexum genome sequencing.</title>
        <authorList>
            <person name="Staton M."/>
        </authorList>
    </citation>
    <scope>NUCLEOTIDE SEQUENCE</scope>
    <source>
        <tissue evidence="13">Leaf</tissue>
    </source>
</reference>
<dbReference type="InterPro" id="IPR020578">
    <property type="entry name" value="Aminotrans_V_PyrdxlP_BS"/>
</dbReference>
<dbReference type="InterPro" id="IPR015424">
    <property type="entry name" value="PyrdxlP-dep_Trfase"/>
</dbReference>
<dbReference type="InterPro" id="IPR000192">
    <property type="entry name" value="Aminotrans_V_dom"/>
</dbReference>
<evidence type="ECO:0000256" key="9">
    <source>
        <dbReference type="ARBA" id="ARBA00023299"/>
    </source>
</evidence>
<name>A0A8J4VTF3_9ROSI</name>
<dbReference type="Proteomes" id="UP000737018">
    <property type="component" value="Unassembled WGS sequence"/>
</dbReference>
<comment type="pathway">
    <text evidence="2">Amino-acid biosynthesis; L-serine biosynthesis; L-serine from 3-phospho-D-glycerate: step 2/3.</text>
</comment>
<dbReference type="PANTHER" id="PTHR43247:SF1">
    <property type="entry name" value="PHOSPHOSERINE AMINOTRANSFERASE"/>
    <property type="match status" value="1"/>
</dbReference>
<dbReference type="EC" id="2.6.1.52" evidence="4"/>
<dbReference type="PROSITE" id="PS00595">
    <property type="entry name" value="AA_TRANSFER_CLASS_5"/>
    <property type="match status" value="1"/>
</dbReference>
<comment type="similarity">
    <text evidence="3">Belongs to the class-V pyridoxal-phosphate-dependent aminotransferase family. SerC subfamily.</text>
</comment>
<evidence type="ECO:0000256" key="2">
    <source>
        <dbReference type="ARBA" id="ARBA00005099"/>
    </source>
</evidence>
<dbReference type="OrthoDB" id="1703350at2759"/>
<evidence type="ECO:0000256" key="11">
    <source>
        <dbReference type="RuleBase" id="RU004504"/>
    </source>
</evidence>
<comment type="caution">
    <text evidence="13">The sequence shown here is derived from an EMBL/GenBank/DDBJ whole genome shotgun (WGS) entry which is preliminary data.</text>
</comment>
<feature type="domain" description="Aminotransferase class V" evidence="12">
    <location>
        <begin position="149"/>
        <end position="224"/>
    </location>
</feature>
<accession>A0A8J4VTF3</accession>
<sequence length="344" mass="39527">MVLISAQVEKGRLDSRPAYSTYDCERLMECSPYNGNYRFIIPPVVPIERKDLPREKSPNGPRFFTFNKYRKLCHPTDSILKFMQYHTNPLIFIQAISSKEETSVDKAYTRKRFLKWHSRREKYSKPSLIWSGKSGKHTKIPSFHDLEQNTDAKFLHICANETIQGVEYKDYPSPKNGILVADMSSNFCSKPVDVSKFGFIYAGAQKNVGPSGVTIVIIKKDLIGNDGIYMCGLAYEDLLDQGGLVEVEKKNKKKAEILYNAYNGSIGFYRCPGEKSVRSLMNVPFTLEKSGLEIEFIKEAAMENMVQLKWHKSVGDFRARLKMKHLLGRMYKKNWMGSNYDMKD</sequence>
<keyword evidence="7" id="KW-0808">Transferase</keyword>
<evidence type="ECO:0000256" key="6">
    <source>
        <dbReference type="ARBA" id="ARBA00022605"/>
    </source>
</evidence>
<evidence type="ECO:0000256" key="10">
    <source>
        <dbReference type="ARBA" id="ARBA00049007"/>
    </source>
</evidence>
<comment type="catalytic activity">
    <reaction evidence="10">
        <text>O-phospho-L-serine + 2-oxoglutarate = 3-phosphooxypyruvate + L-glutamate</text>
        <dbReference type="Rhea" id="RHEA:14329"/>
        <dbReference type="ChEBI" id="CHEBI:16810"/>
        <dbReference type="ChEBI" id="CHEBI:18110"/>
        <dbReference type="ChEBI" id="CHEBI:29985"/>
        <dbReference type="ChEBI" id="CHEBI:57524"/>
        <dbReference type="EC" id="2.6.1.52"/>
    </reaction>
</comment>
<dbReference type="InterPro" id="IPR015422">
    <property type="entry name" value="PyrdxlP-dep_Trfase_small"/>
</dbReference>
<evidence type="ECO:0000313" key="14">
    <source>
        <dbReference type="Proteomes" id="UP000737018"/>
    </source>
</evidence>
<proteinExistence type="inferred from homology"/>
<evidence type="ECO:0000313" key="13">
    <source>
        <dbReference type="EMBL" id="KAF3960374.1"/>
    </source>
</evidence>
<dbReference type="Pfam" id="PF00266">
    <property type="entry name" value="Aminotran_5"/>
    <property type="match status" value="1"/>
</dbReference>
<organism evidence="13 14">
    <name type="scientific">Castanea mollissima</name>
    <name type="common">Chinese chestnut</name>
    <dbReference type="NCBI Taxonomy" id="60419"/>
    <lineage>
        <taxon>Eukaryota</taxon>
        <taxon>Viridiplantae</taxon>
        <taxon>Streptophyta</taxon>
        <taxon>Embryophyta</taxon>
        <taxon>Tracheophyta</taxon>
        <taxon>Spermatophyta</taxon>
        <taxon>Magnoliopsida</taxon>
        <taxon>eudicotyledons</taxon>
        <taxon>Gunneridae</taxon>
        <taxon>Pentapetalae</taxon>
        <taxon>rosids</taxon>
        <taxon>fabids</taxon>
        <taxon>Fagales</taxon>
        <taxon>Fagaceae</taxon>
        <taxon>Castanea</taxon>
    </lineage>
</organism>
<dbReference type="GO" id="GO:0004648">
    <property type="term" value="F:O-phospho-L-serine:2-oxoglutarate aminotransferase activity"/>
    <property type="evidence" value="ECO:0007669"/>
    <property type="project" value="UniProtKB-EC"/>
</dbReference>
<evidence type="ECO:0000256" key="5">
    <source>
        <dbReference type="ARBA" id="ARBA00022576"/>
    </source>
</evidence>
<evidence type="ECO:0000259" key="12">
    <source>
        <dbReference type="Pfam" id="PF00266"/>
    </source>
</evidence>
<evidence type="ECO:0000256" key="1">
    <source>
        <dbReference type="ARBA" id="ARBA00001933"/>
    </source>
</evidence>
<dbReference type="Gene3D" id="3.90.1150.10">
    <property type="entry name" value="Aspartate Aminotransferase, domain 1"/>
    <property type="match status" value="1"/>
</dbReference>
<keyword evidence="5" id="KW-0032">Aminotransferase</keyword>
<dbReference type="AlphaFoldDB" id="A0A8J4VTF3"/>
<dbReference type="SUPFAM" id="SSF53383">
    <property type="entry name" value="PLP-dependent transferases"/>
    <property type="match status" value="1"/>
</dbReference>
<comment type="cofactor">
    <cofactor evidence="1 11">
        <name>pyridoxal 5'-phosphate</name>
        <dbReference type="ChEBI" id="CHEBI:597326"/>
    </cofactor>
</comment>
<dbReference type="EMBL" id="JRKL02002119">
    <property type="protein sequence ID" value="KAF3960374.1"/>
    <property type="molecule type" value="Genomic_DNA"/>
</dbReference>